<evidence type="ECO:0000313" key="3">
    <source>
        <dbReference type="Proteomes" id="UP000198847"/>
    </source>
</evidence>
<name>A0A1H8PRK6_9FIRM</name>
<dbReference type="Gene3D" id="1.10.3210.10">
    <property type="entry name" value="Hypothetical protein af1432"/>
    <property type="match status" value="1"/>
</dbReference>
<dbReference type="Proteomes" id="UP000198847">
    <property type="component" value="Unassembled WGS sequence"/>
</dbReference>
<dbReference type="STRING" id="112903.SAMN04490178_10251"/>
<dbReference type="InterPro" id="IPR003607">
    <property type="entry name" value="HD/PDEase_dom"/>
</dbReference>
<gene>
    <name evidence="2" type="ORF">SAMN04490178_10251</name>
</gene>
<dbReference type="OrthoDB" id="9797344at2"/>
<accession>A0A1H8PRK6</accession>
<dbReference type="InterPro" id="IPR006674">
    <property type="entry name" value="HD_domain"/>
</dbReference>
<keyword evidence="3" id="KW-1185">Reference proteome</keyword>
<evidence type="ECO:0000313" key="2">
    <source>
        <dbReference type="EMBL" id="SEO44173.1"/>
    </source>
</evidence>
<feature type="domain" description="HD" evidence="1">
    <location>
        <begin position="36"/>
        <end position="150"/>
    </location>
</feature>
<dbReference type="SUPFAM" id="SSF109604">
    <property type="entry name" value="HD-domain/PDEase-like"/>
    <property type="match status" value="1"/>
</dbReference>
<dbReference type="RefSeq" id="WP_091743772.1">
    <property type="nucleotide sequence ID" value="NZ_FODY01000002.1"/>
</dbReference>
<dbReference type="Pfam" id="PF01966">
    <property type="entry name" value="HD"/>
    <property type="match status" value="1"/>
</dbReference>
<proteinExistence type="predicted"/>
<dbReference type="NCBIfam" id="TIGR00277">
    <property type="entry name" value="HDIG"/>
    <property type="match status" value="1"/>
</dbReference>
<dbReference type="AlphaFoldDB" id="A0A1H8PRK6"/>
<dbReference type="EMBL" id="FODY01000002">
    <property type="protein sequence ID" value="SEO44173.1"/>
    <property type="molecule type" value="Genomic_DNA"/>
</dbReference>
<dbReference type="CDD" id="cd00077">
    <property type="entry name" value="HDc"/>
    <property type="match status" value="1"/>
</dbReference>
<protein>
    <submittedName>
        <fullName evidence="2">HDIG domain-containing protein</fullName>
    </submittedName>
</protein>
<evidence type="ECO:0000259" key="1">
    <source>
        <dbReference type="Pfam" id="PF01966"/>
    </source>
</evidence>
<reference evidence="2 3" key="1">
    <citation type="submission" date="2016-10" db="EMBL/GenBank/DDBJ databases">
        <authorList>
            <person name="de Groot N.N."/>
        </authorList>
    </citation>
    <scope>NUCLEOTIDE SEQUENCE [LARGE SCALE GENOMIC DNA]</scope>
    <source>
        <strain evidence="2 3">DSM 13305</strain>
    </source>
</reference>
<organism evidence="2 3">
    <name type="scientific">Propionispora vibrioides</name>
    <dbReference type="NCBI Taxonomy" id="112903"/>
    <lineage>
        <taxon>Bacteria</taxon>
        <taxon>Bacillati</taxon>
        <taxon>Bacillota</taxon>
        <taxon>Negativicutes</taxon>
        <taxon>Selenomonadales</taxon>
        <taxon>Sporomusaceae</taxon>
        <taxon>Propionispora</taxon>
    </lineage>
</organism>
<sequence>MCEVRLAGLRDWFLTYVRSYYNEDPDIQLHMKQKEDHTLRVTAYCRQLAEHLGFSPRDAMLAELIGLFHDVGRFQQYTLYRTFDDRLSINHAQLGLQEIAGLEQLAAVLGDDREVFETAILYHNAIRLPDGLSNRQELFCKLIRDADKLDIYYVLAPYLEPPTPAGYSSCFIEDLLSGKQSDFANLKTPDDRKLVRLNWIYDVNFGWTLQRIKERGYVEDILSYLPQNSDIAAVREKLQAYIQDKTKHI</sequence>
<dbReference type="InterPro" id="IPR006675">
    <property type="entry name" value="HDIG_dom"/>
</dbReference>